<evidence type="ECO:0000313" key="6">
    <source>
        <dbReference type="Proteomes" id="UP000243723"/>
    </source>
</evidence>
<keyword evidence="2" id="KW-0694">RNA-binding</keyword>
<dbReference type="SUPFAM" id="SSF51316">
    <property type="entry name" value="Mss4-like"/>
    <property type="match status" value="1"/>
</dbReference>
<proteinExistence type="inferred from homology"/>
<keyword evidence="6" id="KW-1185">Reference proteome</keyword>
<dbReference type="PRINTS" id="PR01653">
    <property type="entry name" value="TCTPROTEIN"/>
</dbReference>
<dbReference type="GO" id="GO:0003723">
    <property type="term" value="F:RNA binding"/>
    <property type="evidence" value="ECO:0007669"/>
    <property type="project" value="UniProtKB-KW"/>
</dbReference>
<dbReference type="FunFam" id="2.170.150.10:FF:000002">
    <property type="entry name" value="Translationally-controlled tumor protein homolog"/>
    <property type="match status" value="1"/>
</dbReference>
<evidence type="ECO:0000256" key="1">
    <source>
        <dbReference type="PROSITE-ProRule" id="PRU01133"/>
    </source>
</evidence>
<dbReference type="InterPro" id="IPR007855">
    <property type="entry name" value="RDRP"/>
</dbReference>
<dbReference type="PROSITE" id="PS01002">
    <property type="entry name" value="TCTP_1"/>
    <property type="match status" value="1"/>
</dbReference>
<dbReference type="InterPro" id="IPR057596">
    <property type="entry name" value="RDRP_core"/>
</dbReference>
<dbReference type="GO" id="GO:0003968">
    <property type="term" value="F:RNA-directed RNA polymerase activity"/>
    <property type="evidence" value="ECO:0007669"/>
    <property type="project" value="UniProtKB-KW"/>
</dbReference>
<dbReference type="Proteomes" id="UP000243723">
    <property type="component" value="Unassembled WGS sequence"/>
</dbReference>
<accession>A0A2P7ZUD1</accession>
<dbReference type="EMBL" id="NHZQ01000121">
    <property type="protein sequence ID" value="PSK51808.1"/>
    <property type="molecule type" value="Genomic_DNA"/>
</dbReference>
<keyword evidence="2" id="KW-0808">Transferase</keyword>
<keyword evidence="2" id="KW-0696">RNA-directed RNA polymerase</keyword>
<feature type="compositionally biased region" description="Basic and acidic residues" evidence="3">
    <location>
        <begin position="279"/>
        <end position="289"/>
    </location>
</feature>
<name>A0A2P7ZUD1_9PEZI</name>
<comment type="caution">
    <text evidence="5">The sequence shown here is derived from an EMBL/GenBank/DDBJ whole genome shotgun (WGS) entry which is preliminary data.</text>
</comment>
<dbReference type="STRING" id="40998.A0A2P7ZUD1"/>
<reference evidence="5 6" key="1">
    <citation type="submission" date="2017-05" db="EMBL/GenBank/DDBJ databases">
        <title>Draft genome sequence of Elsinoe australis.</title>
        <authorList>
            <person name="Cheng Q."/>
        </authorList>
    </citation>
    <scope>NUCLEOTIDE SEQUENCE [LARGE SCALE GENOMIC DNA]</scope>
    <source>
        <strain evidence="5 6">NL1</strain>
    </source>
</reference>
<feature type="compositionally biased region" description="Low complexity" evidence="3">
    <location>
        <begin position="329"/>
        <end position="355"/>
    </location>
</feature>
<evidence type="ECO:0000313" key="5">
    <source>
        <dbReference type="EMBL" id="PSK51808.1"/>
    </source>
</evidence>
<dbReference type="GO" id="GO:0031380">
    <property type="term" value="C:nuclear RNA-directed RNA polymerase complex"/>
    <property type="evidence" value="ECO:0007669"/>
    <property type="project" value="TreeGrafter"/>
</dbReference>
<dbReference type="EC" id="2.7.7.48" evidence="2"/>
<dbReference type="InterPro" id="IPR018105">
    <property type="entry name" value="Translational_control_tumour_p"/>
</dbReference>
<gene>
    <name evidence="5" type="ORF">B9Z65_3075</name>
</gene>
<dbReference type="Pfam" id="PF05183">
    <property type="entry name" value="RdRP"/>
    <property type="match status" value="1"/>
</dbReference>
<protein>
    <recommendedName>
        <fullName evidence="2">RNA-dependent RNA polymerase</fullName>
        <ecNumber evidence="2">2.7.7.48</ecNumber>
    </recommendedName>
</protein>
<evidence type="ECO:0000256" key="3">
    <source>
        <dbReference type="SAM" id="MobiDB-lite"/>
    </source>
</evidence>
<dbReference type="InterPro" id="IPR011323">
    <property type="entry name" value="Mss4/transl-control_tumour"/>
</dbReference>
<dbReference type="GO" id="GO:0030422">
    <property type="term" value="P:siRNA processing"/>
    <property type="evidence" value="ECO:0007669"/>
    <property type="project" value="TreeGrafter"/>
</dbReference>
<dbReference type="PANTHER" id="PTHR23079:SF14">
    <property type="entry name" value="RNA-DEPENDENT RNA POLYMERASE"/>
    <property type="match status" value="1"/>
</dbReference>
<comment type="similarity">
    <text evidence="1">Belongs to the TCTP family.</text>
</comment>
<feature type="region of interest" description="Disordered" evidence="3">
    <location>
        <begin position="1437"/>
        <end position="1469"/>
    </location>
</feature>
<keyword evidence="2" id="KW-0548">Nucleotidyltransferase</keyword>
<dbReference type="InterPro" id="IPR034737">
    <property type="entry name" value="TCTP"/>
</dbReference>
<feature type="domain" description="TCTP" evidence="4">
    <location>
        <begin position="1"/>
        <end position="170"/>
    </location>
</feature>
<dbReference type="PROSITE" id="PS51797">
    <property type="entry name" value="TCTP_3"/>
    <property type="match status" value="1"/>
</dbReference>
<dbReference type="InterPro" id="IPR011057">
    <property type="entry name" value="Mss4-like_sf"/>
</dbReference>
<dbReference type="Gene3D" id="2.170.150.10">
    <property type="entry name" value="Metal Binding Protein, Guanine Nucleotide Exchange Factor, Chain A"/>
    <property type="match status" value="1"/>
</dbReference>
<feature type="region of interest" description="Disordered" evidence="3">
    <location>
        <begin position="431"/>
        <end position="453"/>
    </location>
</feature>
<comment type="similarity">
    <text evidence="2">Belongs to the RdRP family.</text>
</comment>
<evidence type="ECO:0000259" key="4">
    <source>
        <dbReference type="PROSITE" id="PS51797"/>
    </source>
</evidence>
<feature type="compositionally biased region" description="Basic residues" evidence="3">
    <location>
        <begin position="269"/>
        <end position="278"/>
    </location>
</feature>
<dbReference type="Pfam" id="PF00838">
    <property type="entry name" value="TCTP"/>
    <property type="match status" value="1"/>
</dbReference>
<organism evidence="5 6">
    <name type="scientific">Elsinoe australis</name>
    <dbReference type="NCBI Taxonomy" id="40998"/>
    <lineage>
        <taxon>Eukaryota</taxon>
        <taxon>Fungi</taxon>
        <taxon>Dikarya</taxon>
        <taxon>Ascomycota</taxon>
        <taxon>Pezizomycotina</taxon>
        <taxon>Dothideomycetes</taxon>
        <taxon>Dothideomycetidae</taxon>
        <taxon>Myriangiales</taxon>
        <taxon>Elsinoaceae</taxon>
        <taxon>Elsinoe</taxon>
    </lineage>
</organism>
<feature type="region of interest" description="Disordered" evidence="3">
    <location>
        <begin position="269"/>
        <end position="355"/>
    </location>
</feature>
<sequence>MIIYKDVITGDEVLSDSYDLKEVDGVAYEADCKKITVGGDNIDIGANPSAEDGGDEGADDATQQVIDVVHSFRLNETSFDKKQYLGHLKTYMKKVKEAMKGRGASEEEIKTFETGASTFAKKIVANFKDYEFLIGESMDPDGMVILLNYREDGVTPFVTVWKHGLSEMKLSTPQRKANAGIDRILRSLVGLGLPISIPDKPSSPSLRGKETADSISSHISYLFWQENAELEKLIQEFIVEFKESNDTRSSLLTTLETRLRDLACLTKDKPKRSPLKNRLRNESGQKAKSDTVQTTKIEAFYKPAKRRSPDGDKNQSHGVKQQRRDDSWSRSFGSTTTSSTRMSHISSVGSSTRASTAATSFSIHDEAFDDDDAPASTYGSNFDATQSAELTEMGMDFMGAIQRTKSTDTIASEGFEDVERQDSANEHLMTELRESSRNPTPPDSPSSQGASGHKHFLLKNLGGERLCKEKLPNTMVNLPFSLQWSIARAKSQYGADLDSLHTVLRKIFNNLSRKGLTEAWLLTYMPVLESGQTGKTFYRAKLEIDEDEIKKSSNKDHLLQFTPLGPNGESLNRLERRFGAERFLSVTFKVHKSRLSKIQPGIGRFEKDFRKFLRAEQILFGTTFQCFYVEKDKNKTDKDDTVYGIRYFAVKGPGLDPISVEDIMDWALNLKDNMKQPFAKLMSRMSLYLSRTAEALVFSPEQVQKCVFSDDIKADGTLEAIIFNDERLKAKFRDPPKDAKAAIMNDGCCNISPAAARQICQQLGLSGNRPVAFQARINGAKGMWFISAPYDSEDDSIWIKINSSQRKVHFRESDLRAATCEPGRWALDVVTCTSMPRTQCLHIDFLPILEDRGVPREVLVDVINQQLEIDFRNFSEAIADPVLLRKWVSGALSGKEIRNREMGIGWVGGLPDEDLEKAIFLLECGFKAETNAPLAEFVYSQLTWWLQDMLSKLKVRLNKTLMPYGVADNKQCLRPGEVFLAFSEPFIDADTGESFSHLDGDVLVARHPAMRNSDIQRVRAVYKPELSYLRDVVVFPTRGKIPLASKLQGGDYDGDTFWICFDQRIVKHFRNAPAPIGDPKPEKFGIKQNKDTLEDVLHLNRGPRDFRNVIQQLFRIRLHDNQLGKVTIAHRKLAYRYGSLKDTKVNKLADVHDLIIDAAKNGYEFGEADYTNLLKSLGVPASLARPAYEEALEHSITKPEKAMSLKVNESSVIDILVFRHIIPQVHAFRDQIRTRLRLHGSQVKGVKHEPPDQGLLRPYQDLESLALSNPTAKANLDHLKMSLRTLSKRWNSFFHGSDDQPLATDRYRTVVTTCFKEFQDILPVSAQNSFSRLPAPSSSSEGADGAPAPTLRDPIADLTTAEGILIHTWTHRDAPHAPSRWELMRASALYHHRVSSKSKTKFAFTMGGRELGYIKAMSSGRDWRAVTKDMHASFRPRNAKKKMEKGRMVSVKSGGGSNDEAVDGEDGGM</sequence>
<dbReference type="OrthoDB" id="10055769at2759"/>
<comment type="catalytic activity">
    <reaction evidence="2">
        <text>RNA(n) + a ribonucleoside 5'-triphosphate = RNA(n+1) + diphosphate</text>
        <dbReference type="Rhea" id="RHEA:21248"/>
        <dbReference type="Rhea" id="RHEA-COMP:14527"/>
        <dbReference type="Rhea" id="RHEA-COMP:17342"/>
        <dbReference type="ChEBI" id="CHEBI:33019"/>
        <dbReference type="ChEBI" id="CHEBI:61557"/>
        <dbReference type="ChEBI" id="CHEBI:140395"/>
        <dbReference type="EC" id="2.7.7.48"/>
    </reaction>
</comment>
<feature type="region of interest" description="Disordered" evidence="3">
    <location>
        <begin position="1330"/>
        <end position="1353"/>
    </location>
</feature>
<feature type="compositionally biased region" description="Acidic residues" evidence="3">
    <location>
        <begin position="1460"/>
        <end position="1469"/>
    </location>
</feature>
<evidence type="ECO:0000256" key="2">
    <source>
        <dbReference type="RuleBase" id="RU363098"/>
    </source>
</evidence>
<feature type="compositionally biased region" description="Low complexity" evidence="3">
    <location>
        <begin position="1330"/>
        <end position="1340"/>
    </location>
</feature>
<dbReference type="PANTHER" id="PTHR23079">
    <property type="entry name" value="RNA-DEPENDENT RNA POLYMERASE"/>
    <property type="match status" value="1"/>
</dbReference>
<dbReference type="InterPro" id="IPR018103">
    <property type="entry name" value="Translation_control_tumour_CS"/>
</dbReference>